<dbReference type="PANTHER" id="PTHR34559">
    <property type="entry name" value="CYTOCHROME B-C1 COMPLEX SUBUNIT 8"/>
    <property type="match status" value="1"/>
</dbReference>
<keyword evidence="12" id="KW-1185">Reference proteome</keyword>
<comment type="similarity">
    <text evidence="2">Belongs to the UQCRQ/QCR8 family.</text>
</comment>
<evidence type="ECO:0000256" key="6">
    <source>
        <dbReference type="ARBA" id="ARBA00022792"/>
    </source>
</evidence>
<comment type="caution">
    <text evidence="11">The sequence shown here is derived from an EMBL/GenBank/DDBJ whole genome shotgun (WGS) entry which is preliminary data.</text>
</comment>
<dbReference type="InterPro" id="IPR036642">
    <property type="entry name" value="Cyt_bc1_su8_sf"/>
</dbReference>
<evidence type="ECO:0000256" key="4">
    <source>
        <dbReference type="ARBA" id="ARBA00022660"/>
    </source>
</evidence>
<protein>
    <recommendedName>
        <fullName evidence="13">Cytochrome b-c1 complex subunit 8</fullName>
    </recommendedName>
</protein>
<accession>A0AAW1PKJ0</accession>
<organism evidence="11 12">
    <name type="scientific">[Myrmecia] bisecta</name>
    <dbReference type="NCBI Taxonomy" id="41462"/>
    <lineage>
        <taxon>Eukaryota</taxon>
        <taxon>Viridiplantae</taxon>
        <taxon>Chlorophyta</taxon>
        <taxon>core chlorophytes</taxon>
        <taxon>Trebouxiophyceae</taxon>
        <taxon>Trebouxiales</taxon>
        <taxon>Trebouxiaceae</taxon>
        <taxon>Myrmecia</taxon>
    </lineage>
</organism>
<dbReference type="Pfam" id="PF10890">
    <property type="entry name" value="Cyt_b-c1_8"/>
    <property type="match status" value="1"/>
</dbReference>
<evidence type="ECO:0000256" key="5">
    <source>
        <dbReference type="ARBA" id="ARBA00022692"/>
    </source>
</evidence>
<dbReference type="Gene3D" id="1.20.5.210">
    <property type="entry name" value="Cytochrome b-c1 complex subunit 8"/>
    <property type="match status" value="1"/>
</dbReference>
<evidence type="ECO:0000256" key="7">
    <source>
        <dbReference type="ARBA" id="ARBA00022982"/>
    </source>
</evidence>
<evidence type="ECO:0000256" key="8">
    <source>
        <dbReference type="ARBA" id="ARBA00022989"/>
    </source>
</evidence>
<dbReference type="GO" id="GO:0005743">
    <property type="term" value="C:mitochondrial inner membrane"/>
    <property type="evidence" value="ECO:0007669"/>
    <property type="project" value="UniProtKB-SubCell"/>
</dbReference>
<sequence>MGKVPVRLKEVVYTLSPFEQTVFSGLIKHAPETLKRKITENWRDVTFYLALPVVGTMWYAADYKEKEKQHHRH</sequence>
<dbReference type="GO" id="GO:0006122">
    <property type="term" value="P:mitochondrial electron transport, ubiquinol to cytochrome c"/>
    <property type="evidence" value="ECO:0007669"/>
    <property type="project" value="InterPro"/>
</dbReference>
<keyword evidence="10" id="KW-0472">Membrane</keyword>
<evidence type="ECO:0000313" key="11">
    <source>
        <dbReference type="EMBL" id="KAK9809128.1"/>
    </source>
</evidence>
<dbReference type="GO" id="GO:0045275">
    <property type="term" value="C:respiratory chain complex III"/>
    <property type="evidence" value="ECO:0007669"/>
    <property type="project" value="InterPro"/>
</dbReference>
<keyword evidence="6" id="KW-0999">Mitochondrion inner membrane</keyword>
<dbReference type="PANTHER" id="PTHR34559:SF1">
    <property type="entry name" value="OS06G0175900 PROTEIN"/>
    <property type="match status" value="1"/>
</dbReference>
<evidence type="ECO:0000256" key="9">
    <source>
        <dbReference type="ARBA" id="ARBA00023128"/>
    </source>
</evidence>
<dbReference type="Proteomes" id="UP001489004">
    <property type="component" value="Unassembled WGS sequence"/>
</dbReference>
<keyword evidence="5" id="KW-0812">Transmembrane</keyword>
<dbReference type="EMBL" id="JALJOR010000011">
    <property type="protein sequence ID" value="KAK9809128.1"/>
    <property type="molecule type" value="Genomic_DNA"/>
</dbReference>
<keyword evidence="8" id="KW-1133">Transmembrane helix</keyword>
<keyword evidence="7" id="KW-0249">Electron transport</keyword>
<dbReference type="InterPro" id="IPR020101">
    <property type="entry name" value="Cyt_b-c1_8-plants"/>
</dbReference>
<evidence type="ECO:0008006" key="13">
    <source>
        <dbReference type="Google" id="ProtNLM"/>
    </source>
</evidence>
<keyword evidence="4" id="KW-0679">Respiratory chain</keyword>
<proteinExistence type="inferred from homology"/>
<evidence type="ECO:0000256" key="2">
    <source>
        <dbReference type="ARBA" id="ARBA00007668"/>
    </source>
</evidence>
<evidence type="ECO:0000256" key="3">
    <source>
        <dbReference type="ARBA" id="ARBA00022448"/>
    </source>
</evidence>
<reference evidence="11 12" key="1">
    <citation type="journal article" date="2024" name="Nat. Commun.">
        <title>Phylogenomics reveals the evolutionary origins of lichenization in chlorophyte algae.</title>
        <authorList>
            <person name="Puginier C."/>
            <person name="Libourel C."/>
            <person name="Otte J."/>
            <person name="Skaloud P."/>
            <person name="Haon M."/>
            <person name="Grisel S."/>
            <person name="Petersen M."/>
            <person name="Berrin J.G."/>
            <person name="Delaux P.M."/>
            <person name="Dal Grande F."/>
            <person name="Keller J."/>
        </authorList>
    </citation>
    <scope>NUCLEOTIDE SEQUENCE [LARGE SCALE GENOMIC DNA]</scope>
    <source>
        <strain evidence="11 12">SAG 2043</strain>
    </source>
</reference>
<dbReference type="SUPFAM" id="SSF81508">
    <property type="entry name" value="Ubiquinone-binding protein QP-C of cytochrome bc1 complex (Ubiquinol-cytochrome c reductase)"/>
    <property type="match status" value="1"/>
</dbReference>
<gene>
    <name evidence="11" type="ORF">WJX72_009756</name>
</gene>
<evidence type="ECO:0000256" key="1">
    <source>
        <dbReference type="ARBA" id="ARBA00004434"/>
    </source>
</evidence>
<evidence type="ECO:0000313" key="12">
    <source>
        <dbReference type="Proteomes" id="UP001489004"/>
    </source>
</evidence>
<name>A0AAW1PKJ0_9CHLO</name>
<keyword evidence="9" id="KW-0496">Mitochondrion</keyword>
<dbReference type="AlphaFoldDB" id="A0AAW1PKJ0"/>
<comment type="subcellular location">
    <subcellularLocation>
        <location evidence="1">Mitochondrion inner membrane</location>
        <topology evidence="1">Single-pass membrane protein</topology>
    </subcellularLocation>
</comment>
<evidence type="ECO:0000256" key="10">
    <source>
        <dbReference type="ARBA" id="ARBA00023136"/>
    </source>
</evidence>
<keyword evidence="3" id="KW-0813">Transport</keyword>